<name>A0A2P5EAD4_TREOI</name>
<protein>
    <submittedName>
        <fullName evidence="1">Uncharacterized protein</fullName>
    </submittedName>
</protein>
<sequence>MRNLNDREVPQIPELLNLLEPAQYTKDIMLSTIYEPSLEPNLIVTMVLVMGHDFTAAVNGHNTQ</sequence>
<dbReference type="Proteomes" id="UP000237000">
    <property type="component" value="Unassembled WGS sequence"/>
</dbReference>
<gene>
    <name evidence="1" type="ORF">TorRG33x02_217540</name>
</gene>
<accession>A0A2P5EAD4</accession>
<dbReference type="EMBL" id="JXTC01000194">
    <property type="protein sequence ID" value="PON82509.1"/>
    <property type="molecule type" value="Genomic_DNA"/>
</dbReference>
<reference evidence="2" key="1">
    <citation type="submission" date="2016-06" db="EMBL/GenBank/DDBJ databases">
        <title>Parallel loss of symbiosis genes in relatives of nitrogen-fixing non-legume Parasponia.</title>
        <authorList>
            <person name="Van Velzen R."/>
            <person name="Holmer R."/>
            <person name="Bu F."/>
            <person name="Rutten L."/>
            <person name="Van Zeijl A."/>
            <person name="Liu W."/>
            <person name="Santuari L."/>
            <person name="Cao Q."/>
            <person name="Sharma T."/>
            <person name="Shen D."/>
            <person name="Roswanjaya Y."/>
            <person name="Wardhani T."/>
            <person name="Kalhor M.S."/>
            <person name="Jansen J."/>
            <person name="Van den Hoogen J."/>
            <person name="Gungor B."/>
            <person name="Hartog M."/>
            <person name="Hontelez J."/>
            <person name="Verver J."/>
            <person name="Yang W.-C."/>
            <person name="Schijlen E."/>
            <person name="Repin R."/>
            <person name="Schilthuizen M."/>
            <person name="Schranz E."/>
            <person name="Heidstra R."/>
            <person name="Miyata K."/>
            <person name="Fedorova E."/>
            <person name="Kohlen W."/>
            <person name="Bisseling T."/>
            <person name="Smit S."/>
            <person name="Geurts R."/>
        </authorList>
    </citation>
    <scope>NUCLEOTIDE SEQUENCE [LARGE SCALE GENOMIC DNA]</scope>
    <source>
        <strain evidence="2">cv. RG33-2</strain>
    </source>
</reference>
<evidence type="ECO:0000313" key="1">
    <source>
        <dbReference type="EMBL" id="PON82509.1"/>
    </source>
</evidence>
<dbReference type="InParanoid" id="A0A2P5EAD4"/>
<dbReference type="OrthoDB" id="10312320at2759"/>
<dbReference type="AlphaFoldDB" id="A0A2P5EAD4"/>
<keyword evidence="2" id="KW-1185">Reference proteome</keyword>
<evidence type="ECO:0000313" key="2">
    <source>
        <dbReference type="Proteomes" id="UP000237000"/>
    </source>
</evidence>
<organism evidence="1 2">
    <name type="scientific">Trema orientale</name>
    <name type="common">Charcoal tree</name>
    <name type="synonym">Celtis orientalis</name>
    <dbReference type="NCBI Taxonomy" id="63057"/>
    <lineage>
        <taxon>Eukaryota</taxon>
        <taxon>Viridiplantae</taxon>
        <taxon>Streptophyta</taxon>
        <taxon>Embryophyta</taxon>
        <taxon>Tracheophyta</taxon>
        <taxon>Spermatophyta</taxon>
        <taxon>Magnoliopsida</taxon>
        <taxon>eudicotyledons</taxon>
        <taxon>Gunneridae</taxon>
        <taxon>Pentapetalae</taxon>
        <taxon>rosids</taxon>
        <taxon>fabids</taxon>
        <taxon>Rosales</taxon>
        <taxon>Cannabaceae</taxon>
        <taxon>Trema</taxon>
    </lineage>
</organism>
<proteinExistence type="predicted"/>
<comment type="caution">
    <text evidence="1">The sequence shown here is derived from an EMBL/GenBank/DDBJ whole genome shotgun (WGS) entry which is preliminary data.</text>
</comment>